<protein>
    <recommendedName>
        <fullName evidence="1">Bulb-type lectin domain-containing protein</fullName>
    </recommendedName>
</protein>
<gene>
    <name evidence="2" type="ORF">HYH03_004432</name>
</gene>
<dbReference type="EMBL" id="JAEHOE010000013">
    <property type="protein sequence ID" value="KAG2497695.1"/>
    <property type="molecule type" value="Genomic_DNA"/>
</dbReference>
<dbReference type="Proteomes" id="UP000612055">
    <property type="component" value="Unassembled WGS sequence"/>
</dbReference>
<sequence>MGGTACIQTGPNSVSCTCPAGSSYSAARGACLVPAGPAGSTLISRLPGQVPCPTGVTECSNMCGLYWDPTGGNSAWPCNTLTSPNGAFKFVTRVDGDMVVYDSSRTVVWSSNTYGDYPCSLVLTASGGWEQWCTDTLDTWNNFRGRANSTNRGTTYPEHAGTSPITVPYKLELRDDGRLLLRNAQRRWTWSSQREGVANCSNMTGPCTSCGAGRISVLYQLAAEMNRTDRVGCLSSFAQPFALVDADTPVGAGAARLVGPTQPAAVAGDGLAVAPADGTKRALFRLEVVPPSAFGSAYPAATRQLPYRLRDAGTGLCVSHDTSLGVLKYLACLAYGNAAAPRQYWFVYAVPDAPKGVRINVMPYGSPISTDSKTGICRTQSGGLAFVKGPAVASLASPCGFTARGGDALNNTVLYGAA</sequence>
<dbReference type="InterPro" id="IPR036426">
    <property type="entry name" value="Bulb-type_lectin_dom_sf"/>
</dbReference>
<proteinExistence type="predicted"/>
<feature type="domain" description="Bulb-type lectin" evidence="1">
    <location>
        <begin position="66"/>
        <end position="194"/>
    </location>
</feature>
<name>A0A836C2C4_9CHLO</name>
<comment type="caution">
    <text evidence="2">The sequence shown here is derived from an EMBL/GenBank/DDBJ whole genome shotgun (WGS) entry which is preliminary data.</text>
</comment>
<reference evidence="2" key="1">
    <citation type="journal article" date="2020" name="bioRxiv">
        <title>Comparative genomics of Chlamydomonas.</title>
        <authorList>
            <person name="Craig R.J."/>
            <person name="Hasan A.R."/>
            <person name="Ness R.W."/>
            <person name="Keightley P.D."/>
        </authorList>
    </citation>
    <scope>NUCLEOTIDE SEQUENCE</scope>
    <source>
        <strain evidence="2">CCAP 11/70</strain>
    </source>
</reference>
<evidence type="ECO:0000313" key="2">
    <source>
        <dbReference type="EMBL" id="KAG2497695.1"/>
    </source>
</evidence>
<dbReference type="InterPro" id="IPR001480">
    <property type="entry name" value="Bulb-type_lectin_dom"/>
</dbReference>
<evidence type="ECO:0000259" key="1">
    <source>
        <dbReference type="PROSITE" id="PS50927"/>
    </source>
</evidence>
<dbReference type="SUPFAM" id="SSF51110">
    <property type="entry name" value="alpha-D-mannose-specific plant lectins"/>
    <property type="match status" value="1"/>
</dbReference>
<accession>A0A836C2C4</accession>
<organism evidence="2 3">
    <name type="scientific">Edaphochlamys debaryana</name>
    <dbReference type="NCBI Taxonomy" id="47281"/>
    <lineage>
        <taxon>Eukaryota</taxon>
        <taxon>Viridiplantae</taxon>
        <taxon>Chlorophyta</taxon>
        <taxon>core chlorophytes</taxon>
        <taxon>Chlorophyceae</taxon>
        <taxon>CS clade</taxon>
        <taxon>Chlamydomonadales</taxon>
        <taxon>Chlamydomonadales incertae sedis</taxon>
        <taxon>Edaphochlamys</taxon>
    </lineage>
</organism>
<dbReference type="Gene3D" id="2.90.10.30">
    <property type="match status" value="1"/>
</dbReference>
<evidence type="ECO:0000313" key="3">
    <source>
        <dbReference type="Proteomes" id="UP000612055"/>
    </source>
</evidence>
<keyword evidence="3" id="KW-1185">Reference proteome</keyword>
<dbReference type="PROSITE" id="PS50927">
    <property type="entry name" value="BULB_LECTIN"/>
    <property type="match status" value="1"/>
</dbReference>
<dbReference type="AlphaFoldDB" id="A0A836C2C4"/>